<evidence type="ECO:0000313" key="2">
    <source>
        <dbReference type="Proteomes" id="UP000199412"/>
    </source>
</evidence>
<organism evidence="1 2">
    <name type="scientific">Rhodospira trueperi</name>
    <dbReference type="NCBI Taxonomy" id="69960"/>
    <lineage>
        <taxon>Bacteria</taxon>
        <taxon>Pseudomonadati</taxon>
        <taxon>Pseudomonadota</taxon>
        <taxon>Alphaproteobacteria</taxon>
        <taxon>Rhodospirillales</taxon>
        <taxon>Rhodospirillaceae</taxon>
        <taxon>Rhodospira</taxon>
    </lineage>
</organism>
<dbReference type="OrthoDB" id="9803739at2"/>
<dbReference type="Proteomes" id="UP000199412">
    <property type="component" value="Unassembled WGS sequence"/>
</dbReference>
<protein>
    <submittedName>
        <fullName evidence="1">Aspartate/glutamate racemase</fullName>
    </submittedName>
</protein>
<dbReference type="STRING" id="69960.SAMN05421720_1223"/>
<evidence type="ECO:0000313" key="1">
    <source>
        <dbReference type="EMBL" id="SDF00472.1"/>
    </source>
</evidence>
<dbReference type="AlphaFoldDB" id="A0A1G7HJ10"/>
<dbReference type="InterPro" id="IPR001920">
    <property type="entry name" value="Asp/Glu_race"/>
</dbReference>
<dbReference type="EMBL" id="FNAP01000022">
    <property type="protein sequence ID" value="SDF00472.1"/>
    <property type="molecule type" value="Genomic_DNA"/>
</dbReference>
<dbReference type="RefSeq" id="WP_092788001.1">
    <property type="nucleotide sequence ID" value="NZ_FNAP01000022.1"/>
</dbReference>
<dbReference type="GO" id="GO:0016855">
    <property type="term" value="F:racemase and epimerase activity, acting on amino acids and derivatives"/>
    <property type="evidence" value="ECO:0007669"/>
    <property type="project" value="InterPro"/>
</dbReference>
<accession>A0A1G7HJ10</accession>
<name>A0A1G7HJ10_9PROT</name>
<reference evidence="1 2" key="1">
    <citation type="submission" date="2016-10" db="EMBL/GenBank/DDBJ databases">
        <authorList>
            <person name="de Groot N.N."/>
        </authorList>
    </citation>
    <scope>NUCLEOTIDE SEQUENCE [LARGE SCALE GENOMIC DNA]</scope>
    <source>
        <strain evidence="1 2">ATCC 700224</strain>
    </source>
</reference>
<proteinExistence type="predicted"/>
<keyword evidence="2" id="KW-1185">Reference proteome</keyword>
<sequence length="449" mass="49618">MGPMEQAREQLDPRVGETELPGPVAETAKFFADHGIWCLFGRNGKALSCKDAAHKRYRLGKRGIPLEDELKSFLGHYTDSDGRLCYVAVHCRGDQFLDIGKIRAATGGHGAIERLATDASDENEGLYGLINPFSLTAGVRDVPVHQLFDPCVLEHRGLPNTMMTNAGERTWSVEFHPSSVVHALGNQACLADVTENKAVRRSGPVTIGIITGNAPDSGIILWQYINRHVQTVLGDRFLGDLSYPPVSVRSVPGLGLSMELDKRSEQVWEELEQAVRSLCEEGVQILSLACHTTHYFTDRIRAITQTYGASFLSVSECVTQWARCHGVPELTLVGIKYVAGLGEWSAYRNLAEITRVQPLSEKGLKRIHELGYQVKREGASEAGLNKLRSILDSEANTSHIVIALTELSILLDFQRKPQKSTRVIMDALKIYAEEVANTYIGWANPRELS</sequence>
<gene>
    <name evidence="1" type="ORF">SAMN05421720_1223</name>
</gene>
<dbReference type="Gene3D" id="3.40.50.1860">
    <property type="match status" value="2"/>
</dbReference>
<dbReference type="SUPFAM" id="SSF53681">
    <property type="entry name" value="Aspartate/glutamate racemase"/>
    <property type="match status" value="1"/>
</dbReference>